<name>A0A3G4ZSN3_9VIRU</name>
<sequence length="49" mass="5850">MIIFDKLLKNKCELNYVYENGQTCLMNLIESNFCTSVFKMMDIKKCDLY</sequence>
<evidence type="ECO:0000313" key="1">
    <source>
        <dbReference type="EMBL" id="AYV77922.1"/>
    </source>
</evidence>
<feature type="non-terminal residue" evidence="1">
    <location>
        <position position="49"/>
    </location>
</feature>
<organism evidence="1">
    <name type="scientific">Edafosvirus sp</name>
    <dbReference type="NCBI Taxonomy" id="2487765"/>
    <lineage>
        <taxon>Viruses</taxon>
        <taxon>Varidnaviria</taxon>
        <taxon>Bamfordvirae</taxon>
        <taxon>Nucleocytoviricota</taxon>
        <taxon>Megaviricetes</taxon>
        <taxon>Imitervirales</taxon>
        <taxon>Mimiviridae</taxon>
        <taxon>Klosneuvirinae</taxon>
    </lineage>
</organism>
<gene>
    <name evidence="1" type="ORF">Edafosvirus2_101</name>
</gene>
<reference evidence="1" key="1">
    <citation type="submission" date="2018-10" db="EMBL/GenBank/DDBJ databases">
        <title>Hidden diversity of soil giant viruses.</title>
        <authorList>
            <person name="Schulz F."/>
            <person name="Alteio L."/>
            <person name="Goudeau D."/>
            <person name="Ryan E.M."/>
            <person name="Malmstrom R.R."/>
            <person name="Blanchard J."/>
            <person name="Woyke T."/>
        </authorList>
    </citation>
    <scope>NUCLEOTIDE SEQUENCE</scope>
    <source>
        <strain evidence="1">EDV1</strain>
    </source>
</reference>
<accession>A0A3G4ZSN3</accession>
<protein>
    <submittedName>
        <fullName evidence="1">Uncharacterized protein</fullName>
    </submittedName>
</protein>
<dbReference type="EMBL" id="MK072067">
    <property type="protein sequence ID" value="AYV77922.1"/>
    <property type="molecule type" value="Genomic_DNA"/>
</dbReference>
<proteinExistence type="predicted"/>